<evidence type="ECO:0000256" key="7">
    <source>
        <dbReference type="ARBA" id="ARBA00022763"/>
    </source>
</evidence>
<dbReference type="EMBL" id="FQUS01000011">
    <property type="protein sequence ID" value="SHF63596.1"/>
    <property type="molecule type" value="Genomic_DNA"/>
</dbReference>
<evidence type="ECO:0000256" key="9">
    <source>
        <dbReference type="ARBA" id="ARBA00023125"/>
    </source>
</evidence>
<dbReference type="InterPro" id="IPR052219">
    <property type="entry name" value="Photolyase_Class-2"/>
</dbReference>
<dbReference type="Gene3D" id="1.10.579.10">
    <property type="entry name" value="DNA Cyclobutane Dipyrimidine Photolyase, subunit A, domain 3"/>
    <property type="match status" value="1"/>
</dbReference>
<dbReference type="EC" id="4.1.99.3" evidence="4"/>
<dbReference type="InterPro" id="IPR036155">
    <property type="entry name" value="Crypto/Photolyase_N_sf"/>
</dbReference>
<feature type="domain" description="Photolyase/cryptochrome alpha/beta" evidence="15">
    <location>
        <begin position="29"/>
        <end position="161"/>
    </location>
</feature>
<dbReference type="PANTHER" id="PTHR10211:SF0">
    <property type="entry name" value="DEOXYRIBODIPYRIMIDINE PHOTO-LYASE"/>
    <property type="match status" value="1"/>
</dbReference>
<keyword evidence="6" id="KW-0285">Flavoprotein</keyword>
<evidence type="ECO:0000256" key="3">
    <source>
        <dbReference type="ARBA" id="ARBA00006409"/>
    </source>
</evidence>
<dbReference type="FunFam" id="1.10.579.10:FF:000002">
    <property type="entry name" value="Deoxyribodipyrimidine photolyase"/>
    <property type="match status" value="1"/>
</dbReference>
<dbReference type="InterPro" id="IPR036134">
    <property type="entry name" value="Crypto/Photolyase_FAD-like_sf"/>
</dbReference>
<keyword evidence="8" id="KW-0274">FAD</keyword>
<proteinExistence type="inferred from homology"/>
<dbReference type="InterPro" id="IPR014729">
    <property type="entry name" value="Rossmann-like_a/b/a_fold"/>
</dbReference>
<comment type="cofactor">
    <cofactor evidence="1">
        <name>(6R)-5,10-methylene-5,6,7,8-tetrahydrofolate</name>
        <dbReference type="ChEBI" id="CHEBI:15636"/>
    </cofactor>
</comment>
<feature type="region of interest" description="Disordered" evidence="14">
    <location>
        <begin position="1"/>
        <end position="22"/>
    </location>
</feature>
<accession>A0A1M5D9F1</accession>
<dbReference type="GO" id="GO:0000719">
    <property type="term" value="P:photoreactive repair"/>
    <property type="evidence" value="ECO:0007669"/>
    <property type="project" value="TreeGrafter"/>
</dbReference>
<dbReference type="PANTHER" id="PTHR10211">
    <property type="entry name" value="DEOXYRIBODIPYRIMIDINE PHOTOLYASE"/>
    <property type="match status" value="1"/>
</dbReference>
<name>A0A1M5D9F1_9BACT</name>
<protein>
    <recommendedName>
        <fullName evidence="5">Deoxyribodipyrimidine photo-lyase</fullName>
        <ecNumber evidence="4">4.1.99.3</ecNumber>
    </recommendedName>
    <alternativeName>
        <fullName evidence="12">DNA photolyase</fullName>
    </alternativeName>
</protein>
<keyword evidence="17" id="KW-1185">Reference proteome</keyword>
<keyword evidence="7" id="KW-0227">DNA damage</keyword>
<dbReference type="Gene3D" id="1.25.40.80">
    <property type="match status" value="1"/>
</dbReference>
<gene>
    <name evidence="16" type="ORF">SAMN05443144_11139</name>
</gene>
<evidence type="ECO:0000256" key="2">
    <source>
        <dbReference type="ARBA" id="ARBA00001974"/>
    </source>
</evidence>
<dbReference type="AlphaFoldDB" id="A0A1M5D9F1"/>
<evidence type="ECO:0000256" key="12">
    <source>
        <dbReference type="ARBA" id="ARBA00031671"/>
    </source>
</evidence>
<comment type="catalytic activity">
    <reaction evidence="13">
        <text>cyclobutadipyrimidine (in DNA) = 2 pyrimidine residues (in DNA).</text>
        <dbReference type="EC" id="4.1.99.3"/>
    </reaction>
</comment>
<keyword evidence="9" id="KW-0238">DNA-binding</keyword>
<evidence type="ECO:0000313" key="16">
    <source>
        <dbReference type="EMBL" id="SHF63596.1"/>
    </source>
</evidence>
<reference evidence="16 17" key="1">
    <citation type="submission" date="2016-11" db="EMBL/GenBank/DDBJ databases">
        <authorList>
            <person name="Jaros S."/>
            <person name="Januszkiewicz K."/>
            <person name="Wedrychowicz H."/>
        </authorList>
    </citation>
    <scope>NUCLEOTIDE SEQUENCE [LARGE SCALE GENOMIC DNA]</scope>
    <source>
        <strain evidence="16 17">DSM 21986</strain>
    </source>
</reference>
<dbReference type="InterPro" id="IPR006050">
    <property type="entry name" value="DNA_photolyase_N"/>
</dbReference>
<evidence type="ECO:0000313" key="17">
    <source>
        <dbReference type="Proteomes" id="UP000184041"/>
    </source>
</evidence>
<evidence type="ECO:0000256" key="4">
    <source>
        <dbReference type="ARBA" id="ARBA00013149"/>
    </source>
</evidence>
<keyword evidence="10" id="KW-0234">DNA repair</keyword>
<evidence type="ECO:0000256" key="13">
    <source>
        <dbReference type="ARBA" id="ARBA00033999"/>
    </source>
</evidence>
<keyword evidence="11 16" id="KW-0456">Lyase</keyword>
<evidence type="ECO:0000259" key="15">
    <source>
        <dbReference type="PROSITE" id="PS51645"/>
    </source>
</evidence>
<comment type="cofactor">
    <cofactor evidence="2">
        <name>FAD</name>
        <dbReference type="ChEBI" id="CHEBI:57692"/>
    </cofactor>
</comment>
<comment type="similarity">
    <text evidence="3">Belongs to the DNA photolyase class-2 family.</text>
</comment>
<evidence type="ECO:0000256" key="5">
    <source>
        <dbReference type="ARBA" id="ARBA00014046"/>
    </source>
</evidence>
<evidence type="ECO:0000256" key="14">
    <source>
        <dbReference type="SAM" id="MobiDB-lite"/>
    </source>
</evidence>
<evidence type="ECO:0000256" key="10">
    <source>
        <dbReference type="ARBA" id="ARBA00023204"/>
    </source>
</evidence>
<dbReference type="Proteomes" id="UP000184041">
    <property type="component" value="Unassembled WGS sequence"/>
</dbReference>
<dbReference type="SUPFAM" id="SSF52425">
    <property type="entry name" value="Cryptochrome/photolyase, N-terminal domain"/>
    <property type="match status" value="1"/>
</dbReference>
<dbReference type="GO" id="GO:0003677">
    <property type="term" value="F:DNA binding"/>
    <property type="evidence" value="ECO:0007669"/>
    <property type="project" value="UniProtKB-KW"/>
</dbReference>
<sequence>MNAAGQPMENIDDHRIFKRNDREPDPGGEYVLYWMQTSHRFQYNYALEYAVSRANELDKPLLIYEELRCDYPWASDRIHAFYLEGMAGHKDIAEQEEINWLPVVEEEGGESRGILDGLFDKACCLISDEYPVYFIRDRNNMLAGELDIAFVTVDSNGLIPLGLTEKAPYNAYFFRKIMQRHFVECFTSPPKEHPLDELEKRSPLNWTRRQKEIRQESLDRIANPTGFIATLDIDHDVAPIGLEGTRRAAVGQLDRFARHSLKRYDDKRNDPDANATSGLSPWLHFGKISEYEVVKEVLEHQPEQWDLNNITFNGGSTGGFFNGDPNVDSFLDEVITWREVGFHFAHHEPEYDQYESLPGWALETLEKHRDDPRDYIYELEELAQSQTHDELWNAAQTQLREEGVMHNYLRMLWGKNVMQWTPNPEIALAYLIELNNRYAIDGRDPNSYSGIFWCFGRFDRAWQERPIFGKTRYMTSKSARRKLKLDRFLEQYGHRD</sequence>
<dbReference type="GO" id="GO:0003904">
    <property type="term" value="F:deoxyribodipyrimidine photo-lyase activity"/>
    <property type="evidence" value="ECO:0007669"/>
    <property type="project" value="UniProtKB-EC"/>
</dbReference>
<dbReference type="SUPFAM" id="SSF48173">
    <property type="entry name" value="Cryptochrome/photolyase FAD-binding domain"/>
    <property type="match status" value="1"/>
</dbReference>
<feature type="compositionally biased region" description="Basic and acidic residues" evidence="14">
    <location>
        <begin position="11"/>
        <end position="22"/>
    </location>
</feature>
<evidence type="ECO:0000256" key="1">
    <source>
        <dbReference type="ARBA" id="ARBA00001932"/>
    </source>
</evidence>
<dbReference type="PROSITE" id="PS51645">
    <property type="entry name" value="PHR_CRY_ALPHA_BETA"/>
    <property type="match status" value="1"/>
</dbReference>
<evidence type="ECO:0000256" key="8">
    <source>
        <dbReference type="ARBA" id="ARBA00022827"/>
    </source>
</evidence>
<evidence type="ECO:0000256" key="6">
    <source>
        <dbReference type="ARBA" id="ARBA00022630"/>
    </source>
</evidence>
<evidence type="ECO:0000256" key="11">
    <source>
        <dbReference type="ARBA" id="ARBA00023239"/>
    </source>
</evidence>
<organism evidence="16 17">
    <name type="scientific">Fodinibius roseus</name>
    <dbReference type="NCBI Taxonomy" id="1194090"/>
    <lineage>
        <taxon>Bacteria</taxon>
        <taxon>Pseudomonadati</taxon>
        <taxon>Balneolota</taxon>
        <taxon>Balneolia</taxon>
        <taxon>Balneolales</taxon>
        <taxon>Balneolaceae</taxon>
        <taxon>Fodinibius</taxon>
    </lineage>
</organism>
<dbReference type="STRING" id="1194090.SAMN05443144_11139"/>
<dbReference type="Gene3D" id="3.40.50.620">
    <property type="entry name" value="HUPs"/>
    <property type="match status" value="1"/>
</dbReference>